<feature type="region of interest" description="Disordered" evidence="1">
    <location>
        <begin position="369"/>
        <end position="390"/>
    </location>
</feature>
<reference evidence="2 3" key="1">
    <citation type="submission" date="2015-10" db="EMBL/GenBank/DDBJ databases">
        <title>Draft genome sequence of Streptomyces yokosukanensis DSM 40224, type strain for the species Streptomyces yokosukanensis.</title>
        <authorList>
            <person name="Ruckert C."/>
            <person name="Winkler A."/>
            <person name="Kalinowski J."/>
            <person name="Kampfer P."/>
            <person name="Glaeser S."/>
        </authorList>
    </citation>
    <scope>NUCLEOTIDE SEQUENCE [LARGE SCALE GENOMIC DNA]</scope>
    <source>
        <strain evidence="2 3">DSM 40224</strain>
    </source>
</reference>
<comment type="caution">
    <text evidence="2">The sequence shown here is derived from an EMBL/GenBank/DDBJ whole genome shotgun (WGS) entry which is preliminary data.</text>
</comment>
<dbReference type="REBASE" id="517948">
    <property type="entry name" value="Syo40224ORF9380P"/>
</dbReference>
<name>A0A101PBM0_9ACTN</name>
<proteinExistence type="predicted"/>
<protein>
    <submittedName>
        <fullName evidence="2">Uncharacterized protein</fullName>
    </submittedName>
</protein>
<keyword evidence="3" id="KW-1185">Reference proteome</keyword>
<evidence type="ECO:0000313" key="3">
    <source>
        <dbReference type="Proteomes" id="UP000053127"/>
    </source>
</evidence>
<organism evidence="2 3">
    <name type="scientific">Streptomyces yokosukanensis</name>
    <dbReference type="NCBI Taxonomy" id="67386"/>
    <lineage>
        <taxon>Bacteria</taxon>
        <taxon>Bacillati</taxon>
        <taxon>Actinomycetota</taxon>
        <taxon>Actinomycetes</taxon>
        <taxon>Kitasatosporales</taxon>
        <taxon>Streptomycetaceae</taxon>
        <taxon>Streptomyces</taxon>
    </lineage>
</organism>
<dbReference type="STRING" id="67386.AQI95_09385"/>
<dbReference type="EMBL" id="LMWN01000008">
    <property type="protein sequence ID" value="KUN08560.1"/>
    <property type="molecule type" value="Genomic_DNA"/>
</dbReference>
<evidence type="ECO:0000313" key="2">
    <source>
        <dbReference type="EMBL" id="KUN08560.1"/>
    </source>
</evidence>
<accession>A0A101PBM0</accession>
<dbReference type="CDD" id="cd20280">
    <property type="entry name" value="NotI-like"/>
    <property type="match status" value="1"/>
</dbReference>
<dbReference type="AlphaFoldDB" id="A0A101PBM0"/>
<dbReference type="OrthoDB" id="2986899at2"/>
<sequence length="390" mass="42830">MTGGGAANKAANNVIGEWFGHRVFPIVAETPESLSDQEAERCPFITRATGKNTDCVKQKNSKGVCTISSTSNGTRQDWLACPFRALDDSMLQDAAHRLFGYTAGDDVKIIAATVLADKGAADELRKRVADGKPSIVYFQNKLGGEISISPTDRSPEFSFDATMIEMKSDSGGALTVGRYGIFEIQTMDFHGTYRKSVELLRWARHAHKGEFGESVASHPQWLAEGIEGPNIANAFKRTFYQMMFKFQIGAHDASAGCIFAIPRAVWESWQRHLGRPDLVQHTDGTWRLVQDGQQPDDNPPAWIYVFDVEQSQTQTPNALNLWRVIGTDAAALSHYTLDVSPEAALATGGSVGRLRETITMRLAKYLPELRPAPKGRQRKASGVSPGQTKI</sequence>
<dbReference type="RefSeq" id="WP_067120192.1">
    <property type="nucleotide sequence ID" value="NZ_KQ948208.1"/>
</dbReference>
<gene>
    <name evidence="2" type="ORF">AQI95_09385</name>
</gene>
<dbReference type="Proteomes" id="UP000053127">
    <property type="component" value="Unassembled WGS sequence"/>
</dbReference>
<evidence type="ECO:0000256" key="1">
    <source>
        <dbReference type="SAM" id="MobiDB-lite"/>
    </source>
</evidence>